<protein>
    <submittedName>
        <fullName evidence="2">DUF4013 domain-containing protein</fullName>
    </submittedName>
</protein>
<dbReference type="AlphaFoldDB" id="A0A3N6MTQ3"/>
<feature type="transmembrane region" description="Helical" evidence="1">
    <location>
        <begin position="72"/>
        <end position="96"/>
    </location>
</feature>
<proteinExistence type="predicted"/>
<feature type="transmembrane region" description="Helical" evidence="1">
    <location>
        <begin position="153"/>
        <end position="179"/>
    </location>
</feature>
<reference evidence="2 3" key="1">
    <citation type="submission" date="2018-10" db="EMBL/GenBank/DDBJ databases">
        <title>Natrarchaeobius chitinivorans gen. nov., sp. nov., and Natrarchaeobius haloalkaliphilus sp. nov., alkaliphilic, chitin-utilizing haloarchaea from hypersaline alkaline lakes.</title>
        <authorList>
            <person name="Sorokin D.Y."/>
            <person name="Elcheninov A.G."/>
            <person name="Kostrikina N.A."/>
            <person name="Bale N.J."/>
            <person name="Sinninghe Damste J.S."/>
            <person name="Khijniak T.V."/>
            <person name="Kublanov I.V."/>
            <person name="Toshchakov S.V."/>
        </authorList>
    </citation>
    <scope>NUCLEOTIDE SEQUENCE [LARGE SCALE GENOMIC DNA]</scope>
    <source>
        <strain evidence="2 3">AArcht7</strain>
    </source>
</reference>
<dbReference type="InterPro" id="IPR025098">
    <property type="entry name" value="DUF4013"/>
</dbReference>
<dbReference type="Pfam" id="PF13197">
    <property type="entry name" value="DUF4013"/>
    <property type="match status" value="1"/>
</dbReference>
<evidence type="ECO:0000256" key="1">
    <source>
        <dbReference type="SAM" id="Phobius"/>
    </source>
</evidence>
<evidence type="ECO:0000313" key="2">
    <source>
        <dbReference type="EMBL" id="RQH01271.1"/>
    </source>
</evidence>
<keyword evidence="1" id="KW-0812">Transmembrane</keyword>
<keyword evidence="1" id="KW-0472">Membrane</keyword>
<name>A0A3N6MTQ3_NATCH</name>
<sequence length="232" mass="24034">MLTESLTYVKNSDDAWKTTIIGGVLLLFGFLIIPLFLVWGYVVRVLDRTSRDDDEAPTFEEWGELTVEGAKAFAVVLAYSLVPVIVGVVGVGAAAFVGGGEIGAAAAVTLVMVGVVTLGLGLAAAYVTPAALANFTAERRLGAGFDLETLRPVLTSGTYATSWLLAFGIVIGGSVVAAALNAVPFLGTALGAIVTFYALVAAYYVIGHAWHDLHPVTIDDGAGDSTTERPAV</sequence>
<feature type="transmembrane region" description="Helical" evidence="1">
    <location>
        <begin position="102"/>
        <end position="132"/>
    </location>
</feature>
<gene>
    <name evidence="2" type="ORF">EA472_07400</name>
</gene>
<dbReference type="EMBL" id="REFZ01000004">
    <property type="protein sequence ID" value="RQH01271.1"/>
    <property type="molecule type" value="Genomic_DNA"/>
</dbReference>
<comment type="caution">
    <text evidence="2">The sequence shown here is derived from an EMBL/GenBank/DDBJ whole genome shotgun (WGS) entry which is preliminary data.</text>
</comment>
<accession>A0A3N6MTQ3</accession>
<keyword evidence="1" id="KW-1133">Transmembrane helix</keyword>
<keyword evidence="3" id="KW-1185">Reference proteome</keyword>
<dbReference type="Proteomes" id="UP000281431">
    <property type="component" value="Unassembled WGS sequence"/>
</dbReference>
<feature type="transmembrane region" description="Helical" evidence="1">
    <location>
        <begin position="185"/>
        <end position="206"/>
    </location>
</feature>
<evidence type="ECO:0000313" key="3">
    <source>
        <dbReference type="Proteomes" id="UP000281431"/>
    </source>
</evidence>
<organism evidence="2 3">
    <name type="scientific">Natrarchaeobius chitinivorans</name>
    <dbReference type="NCBI Taxonomy" id="1679083"/>
    <lineage>
        <taxon>Archaea</taxon>
        <taxon>Methanobacteriati</taxon>
        <taxon>Methanobacteriota</taxon>
        <taxon>Stenosarchaea group</taxon>
        <taxon>Halobacteria</taxon>
        <taxon>Halobacteriales</taxon>
        <taxon>Natrialbaceae</taxon>
        <taxon>Natrarchaeobius</taxon>
    </lineage>
</organism>
<feature type="transmembrane region" description="Helical" evidence="1">
    <location>
        <begin position="20"/>
        <end position="42"/>
    </location>
</feature>
<dbReference type="OrthoDB" id="107590at2157"/>